<keyword evidence="2" id="KW-1185">Reference proteome</keyword>
<reference evidence="1 2" key="1">
    <citation type="submission" date="2018-02" db="EMBL/GenBank/DDBJ databases">
        <title>Subsurface microbial communities from deep shales in Ohio and West Virginia, USA.</title>
        <authorList>
            <person name="Wrighton K."/>
        </authorList>
    </citation>
    <scope>NUCLEOTIDE SEQUENCE [LARGE SCALE GENOMIC DNA]</scope>
    <source>
        <strain evidence="1 2">OWC-G53F</strain>
    </source>
</reference>
<dbReference type="AlphaFoldDB" id="A0A2S6H4I3"/>
<proteinExistence type="predicted"/>
<accession>A0A2S6H4I3</accession>
<evidence type="ECO:0000313" key="2">
    <source>
        <dbReference type="Proteomes" id="UP000238071"/>
    </source>
</evidence>
<comment type="caution">
    <text evidence="1">The sequence shown here is derived from an EMBL/GenBank/DDBJ whole genome shotgun (WGS) entry which is preliminary data.</text>
</comment>
<dbReference type="EMBL" id="PTIY01000004">
    <property type="protein sequence ID" value="PPK72296.1"/>
    <property type="molecule type" value="Genomic_DNA"/>
</dbReference>
<protein>
    <submittedName>
        <fullName evidence="1">Uncharacterized protein</fullName>
    </submittedName>
</protein>
<sequence length="45" mass="5301">MTYFKSERPGNAGFFESELLAMIARINRGNLKILLLITISFYFKW</sequence>
<name>A0A2S6H4I3_9GAMM</name>
<gene>
    <name evidence="1" type="ORF">B0F88_10488</name>
</gene>
<organism evidence="1 2">
    <name type="scientific">Methylobacter tundripaludum</name>
    <dbReference type="NCBI Taxonomy" id="173365"/>
    <lineage>
        <taxon>Bacteria</taxon>
        <taxon>Pseudomonadati</taxon>
        <taxon>Pseudomonadota</taxon>
        <taxon>Gammaproteobacteria</taxon>
        <taxon>Methylococcales</taxon>
        <taxon>Methylococcaceae</taxon>
        <taxon>Methylobacter</taxon>
    </lineage>
</organism>
<dbReference type="Proteomes" id="UP000238071">
    <property type="component" value="Unassembled WGS sequence"/>
</dbReference>
<evidence type="ECO:0000313" key="1">
    <source>
        <dbReference type="EMBL" id="PPK72296.1"/>
    </source>
</evidence>